<protein>
    <recommendedName>
        <fullName evidence="7">Ankyrin repeat protein</fullName>
    </recommendedName>
</protein>
<proteinExistence type="predicted"/>
<evidence type="ECO:0000256" key="3">
    <source>
        <dbReference type="PROSITE-ProRule" id="PRU00023"/>
    </source>
</evidence>
<feature type="region of interest" description="Disordered" evidence="4">
    <location>
        <begin position="306"/>
        <end position="354"/>
    </location>
</feature>
<dbReference type="Pfam" id="PF12796">
    <property type="entry name" value="Ank_2"/>
    <property type="match status" value="2"/>
</dbReference>
<organism evidence="5 6">
    <name type="scientific">Calicophoron daubneyi</name>
    <name type="common">Rumen fluke</name>
    <name type="synonym">Paramphistomum daubneyi</name>
    <dbReference type="NCBI Taxonomy" id="300641"/>
    <lineage>
        <taxon>Eukaryota</taxon>
        <taxon>Metazoa</taxon>
        <taxon>Spiralia</taxon>
        <taxon>Lophotrochozoa</taxon>
        <taxon>Platyhelminthes</taxon>
        <taxon>Trematoda</taxon>
        <taxon>Digenea</taxon>
        <taxon>Plagiorchiida</taxon>
        <taxon>Pronocephalata</taxon>
        <taxon>Paramphistomoidea</taxon>
        <taxon>Paramphistomidae</taxon>
        <taxon>Calicophoron</taxon>
    </lineage>
</organism>
<dbReference type="Proteomes" id="UP001497525">
    <property type="component" value="Unassembled WGS sequence"/>
</dbReference>
<evidence type="ECO:0000313" key="6">
    <source>
        <dbReference type="Proteomes" id="UP001497525"/>
    </source>
</evidence>
<reference evidence="5" key="1">
    <citation type="submission" date="2024-06" db="EMBL/GenBank/DDBJ databases">
        <authorList>
            <person name="Liu X."/>
            <person name="Lenzi L."/>
            <person name="Haldenby T S."/>
            <person name="Uol C."/>
        </authorList>
    </citation>
    <scope>NUCLEOTIDE SEQUENCE</scope>
</reference>
<feature type="repeat" description="ANK" evidence="3">
    <location>
        <begin position="213"/>
        <end position="245"/>
    </location>
</feature>
<dbReference type="SMART" id="SM00248">
    <property type="entry name" value="ANK"/>
    <property type="match status" value="7"/>
</dbReference>
<evidence type="ECO:0008006" key="7">
    <source>
        <dbReference type="Google" id="ProtNLM"/>
    </source>
</evidence>
<feature type="compositionally biased region" description="Acidic residues" evidence="4">
    <location>
        <begin position="313"/>
        <end position="322"/>
    </location>
</feature>
<evidence type="ECO:0000313" key="5">
    <source>
        <dbReference type="EMBL" id="CAL5136242.1"/>
    </source>
</evidence>
<evidence type="ECO:0000256" key="1">
    <source>
        <dbReference type="ARBA" id="ARBA00022737"/>
    </source>
</evidence>
<keyword evidence="2 3" id="KW-0040">ANK repeat</keyword>
<evidence type="ECO:0000256" key="2">
    <source>
        <dbReference type="ARBA" id="ARBA00023043"/>
    </source>
</evidence>
<name>A0AAV2TFL9_CALDB</name>
<dbReference type="EMBL" id="CAXLJL010000290">
    <property type="protein sequence ID" value="CAL5136242.1"/>
    <property type="molecule type" value="Genomic_DNA"/>
</dbReference>
<dbReference type="PROSITE" id="PS50297">
    <property type="entry name" value="ANK_REP_REGION"/>
    <property type="match status" value="4"/>
</dbReference>
<dbReference type="SUPFAM" id="SSF48403">
    <property type="entry name" value="Ankyrin repeat"/>
    <property type="match status" value="1"/>
</dbReference>
<feature type="repeat" description="ANK" evidence="3">
    <location>
        <begin position="246"/>
        <end position="278"/>
    </location>
</feature>
<gene>
    <name evidence="5" type="ORF">CDAUBV1_LOCUS10313</name>
</gene>
<keyword evidence="1" id="KW-0677">Repeat</keyword>
<dbReference type="Gene3D" id="1.25.40.20">
    <property type="entry name" value="Ankyrin repeat-containing domain"/>
    <property type="match status" value="2"/>
</dbReference>
<dbReference type="Pfam" id="PF00023">
    <property type="entry name" value="Ank"/>
    <property type="match status" value="1"/>
</dbReference>
<feature type="repeat" description="ANK" evidence="3">
    <location>
        <begin position="76"/>
        <end position="108"/>
    </location>
</feature>
<dbReference type="PANTHER" id="PTHR24171">
    <property type="entry name" value="ANKYRIN REPEAT DOMAIN-CONTAINING PROTEIN 39-RELATED"/>
    <property type="match status" value="1"/>
</dbReference>
<dbReference type="InterPro" id="IPR002110">
    <property type="entry name" value="Ankyrin_rpt"/>
</dbReference>
<dbReference type="PROSITE" id="PS50088">
    <property type="entry name" value="ANK_REPEAT"/>
    <property type="match status" value="4"/>
</dbReference>
<sequence length="388" mass="42605">MLSLFIRSKSKQERLWDACSYGQEANVKSLIEAGVNLDWKSYVYECYPIHIASQGKPAILRMLLEGGCKVDSLDENDNTALHHAAMSGLTENVAALLSAGAFVDARNNNNWTPLLNAAYWNHPDVTRLLLASGADPFIRNKDGRDALQELCRSKSHDVVGLVDNLNAILDAMEKSGIDEPEVGGISESADIKGILSRGINERCECRNAWDFEADFTPLLFACYHGHLRLVETLLDRGSDINATDQNGWTALHWAAQRCHADIVELLLDRGASRSAKDVRGDMPCNVTNDMGLYECLLPDPEYPNIISNGYVTTDEEDDDPDSEQTHSAAADTPVSLKSADKSSSAVDGASSRAMQSELKELRVLESQVKQLTVAVSNPPIRKETQQSK</sequence>
<comment type="caution">
    <text evidence="5">The sequence shown here is derived from an EMBL/GenBank/DDBJ whole genome shotgun (WGS) entry which is preliminary data.</text>
</comment>
<dbReference type="InterPro" id="IPR036770">
    <property type="entry name" value="Ankyrin_rpt-contain_sf"/>
</dbReference>
<dbReference type="AlphaFoldDB" id="A0AAV2TFL9"/>
<evidence type="ECO:0000256" key="4">
    <source>
        <dbReference type="SAM" id="MobiDB-lite"/>
    </source>
</evidence>
<feature type="repeat" description="ANK" evidence="3">
    <location>
        <begin position="109"/>
        <end position="141"/>
    </location>
</feature>
<accession>A0AAV2TFL9</accession>